<gene>
    <name evidence="1" type="ORF">TGEB3V08_LOCUS5686</name>
</gene>
<accession>A0A7R9K0G5</accession>
<proteinExistence type="predicted"/>
<dbReference type="EMBL" id="OE841162">
    <property type="protein sequence ID" value="CAD7594466.1"/>
    <property type="molecule type" value="Genomic_DNA"/>
</dbReference>
<organism evidence="1">
    <name type="scientific">Timema genevievae</name>
    <name type="common">Walking stick</name>
    <dbReference type="NCBI Taxonomy" id="629358"/>
    <lineage>
        <taxon>Eukaryota</taxon>
        <taxon>Metazoa</taxon>
        <taxon>Ecdysozoa</taxon>
        <taxon>Arthropoda</taxon>
        <taxon>Hexapoda</taxon>
        <taxon>Insecta</taxon>
        <taxon>Pterygota</taxon>
        <taxon>Neoptera</taxon>
        <taxon>Polyneoptera</taxon>
        <taxon>Phasmatodea</taxon>
        <taxon>Timematodea</taxon>
        <taxon>Timematoidea</taxon>
        <taxon>Timematidae</taxon>
        <taxon>Timema</taxon>
    </lineage>
</organism>
<reference evidence="1" key="1">
    <citation type="submission" date="2020-11" db="EMBL/GenBank/DDBJ databases">
        <authorList>
            <person name="Tran Van P."/>
        </authorList>
    </citation>
    <scope>NUCLEOTIDE SEQUENCE</scope>
</reference>
<name>A0A7R9K0G5_TIMGE</name>
<protein>
    <submittedName>
        <fullName evidence="1">Uncharacterized protein</fullName>
    </submittedName>
</protein>
<evidence type="ECO:0000313" key="1">
    <source>
        <dbReference type="EMBL" id="CAD7594466.1"/>
    </source>
</evidence>
<sequence>MWCRVSPDRCPRINLRDKHFPPFLPSHRLRHEAAALANALVVLSSTAEDGEIEVRISGKVVDVTWTNLSTNSCMHPVDQLTVFSPSPFRVDHIATLCMSLPNNLAQVVSATSPTKPSHLKLAVNCDLAIISHRGVKEGAWPGLE</sequence>
<dbReference type="AlphaFoldDB" id="A0A7R9K0G5"/>